<dbReference type="PANTHER" id="PTHR24220">
    <property type="entry name" value="IMPORT ATP-BINDING PROTEIN"/>
    <property type="match status" value="1"/>
</dbReference>
<evidence type="ECO:0000313" key="6">
    <source>
        <dbReference type="Proteomes" id="UP000234206"/>
    </source>
</evidence>
<dbReference type="FunFam" id="3.40.50.300:FF:000032">
    <property type="entry name" value="Export ABC transporter ATP-binding protein"/>
    <property type="match status" value="1"/>
</dbReference>
<dbReference type="Proteomes" id="UP000234206">
    <property type="component" value="Unassembled WGS sequence"/>
</dbReference>
<organism evidence="5 6">
    <name type="scientific">Kytococcus schroeteri</name>
    <dbReference type="NCBI Taxonomy" id="138300"/>
    <lineage>
        <taxon>Bacteria</taxon>
        <taxon>Bacillati</taxon>
        <taxon>Actinomycetota</taxon>
        <taxon>Actinomycetes</taxon>
        <taxon>Micrococcales</taxon>
        <taxon>Kytococcaceae</taxon>
        <taxon>Kytococcus</taxon>
    </lineage>
</organism>
<dbReference type="AlphaFoldDB" id="A0A2I1P8K2"/>
<dbReference type="RefSeq" id="WP_070704406.1">
    <property type="nucleotide sequence ID" value="NZ_JBHLVH010000017.1"/>
</dbReference>
<reference evidence="5 6" key="1">
    <citation type="submission" date="2017-12" db="EMBL/GenBank/DDBJ databases">
        <title>Phylogenetic diversity of female urinary microbiome.</title>
        <authorList>
            <person name="Thomas-White K."/>
            <person name="Wolfe A.J."/>
        </authorList>
    </citation>
    <scope>NUCLEOTIDE SEQUENCE [LARGE SCALE GENOMIC DNA]</scope>
    <source>
        <strain evidence="5 6">UMB1298</strain>
    </source>
</reference>
<keyword evidence="6" id="KW-1185">Reference proteome</keyword>
<dbReference type="InterPro" id="IPR027417">
    <property type="entry name" value="P-loop_NTPase"/>
</dbReference>
<dbReference type="CDD" id="cd03255">
    <property type="entry name" value="ABC_MJ0796_LolCDE_FtsE"/>
    <property type="match status" value="1"/>
</dbReference>
<dbReference type="InterPro" id="IPR015854">
    <property type="entry name" value="ABC_transpr_LolD-like"/>
</dbReference>
<proteinExistence type="predicted"/>
<evidence type="ECO:0000256" key="3">
    <source>
        <dbReference type="ARBA" id="ARBA00022840"/>
    </source>
</evidence>
<evidence type="ECO:0000256" key="1">
    <source>
        <dbReference type="ARBA" id="ARBA00022448"/>
    </source>
</evidence>
<dbReference type="PANTHER" id="PTHR24220:SF685">
    <property type="entry name" value="ABC TRANSPORTER RELATED"/>
    <property type="match status" value="1"/>
</dbReference>
<dbReference type="EMBL" id="PKIZ01000022">
    <property type="protein sequence ID" value="PKZ40964.1"/>
    <property type="molecule type" value="Genomic_DNA"/>
</dbReference>
<dbReference type="GO" id="GO:0005524">
    <property type="term" value="F:ATP binding"/>
    <property type="evidence" value="ECO:0007669"/>
    <property type="project" value="UniProtKB-KW"/>
</dbReference>
<evidence type="ECO:0000259" key="4">
    <source>
        <dbReference type="PROSITE" id="PS50893"/>
    </source>
</evidence>
<dbReference type="GO" id="GO:0016887">
    <property type="term" value="F:ATP hydrolysis activity"/>
    <property type="evidence" value="ECO:0007669"/>
    <property type="project" value="InterPro"/>
</dbReference>
<dbReference type="GO" id="GO:0098796">
    <property type="term" value="C:membrane protein complex"/>
    <property type="evidence" value="ECO:0007669"/>
    <property type="project" value="UniProtKB-ARBA"/>
</dbReference>
<dbReference type="SUPFAM" id="SSF52540">
    <property type="entry name" value="P-loop containing nucleoside triphosphate hydrolases"/>
    <property type="match status" value="1"/>
</dbReference>
<keyword evidence="3 5" id="KW-0067">ATP-binding</keyword>
<name>A0A2I1P8K2_9MICO</name>
<dbReference type="Pfam" id="PF00005">
    <property type="entry name" value="ABC_tran"/>
    <property type="match status" value="1"/>
</dbReference>
<dbReference type="GO" id="GO:0022857">
    <property type="term" value="F:transmembrane transporter activity"/>
    <property type="evidence" value="ECO:0007669"/>
    <property type="project" value="UniProtKB-ARBA"/>
</dbReference>
<protein>
    <submittedName>
        <fullName evidence="5">ABC transporter ATP-binding protein</fullName>
    </submittedName>
</protein>
<accession>A0A2I1P8K2</accession>
<keyword evidence="1" id="KW-0813">Transport</keyword>
<gene>
    <name evidence="5" type="ORF">CYJ76_10230</name>
</gene>
<dbReference type="SMART" id="SM00382">
    <property type="entry name" value="AAA"/>
    <property type="match status" value="1"/>
</dbReference>
<keyword evidence="2" id="KW-0547">Nucleotide-binding</keyword>
<dbReference type="PROSITE" id="PS00211">
    <property type="entry name" value="ABC_TRANSPORTER_1"/>
    <property type="match status" value="1"/>
</dbReference>
<dbReference type="PROSITE" id="PS50893">
    <property type="entry name" value="ABC_TRANSPORTER_2"/>
    <property type="match status" value="1"/>
</dbReference>
<dbReference type="InterPro" id="IPR003439">
    <property type="entry name" value="ABC_transporter-like_ATP-bd"/>
</dbReference>
<dbReference type="OrthoDB" id="9802264at2"/>
<dbReference type="InterPro" id="IPR003593">
    <property type="entry name" value="AAA+_ATPase"/>
</dbReference>
<evidence type="ECO:0000313" key="5">
    <source>
        <dbReference type="EMBL" id="PKZ40964.1"/>
    </source>
</evidence>
<dbReference type="InterPro" id="IPR017871">
    <property type="entry name" value="ABC_transporter-like_CS"/>
</dbReference>
<feature type="domain" description="ABC transporter" evidence="4">
    <location>
        <begin position="15"/>
        <end position="242"/>
    </location>
</feature>
<dbReference type="Gene3D" id="3.40.50.300">
    <property type="entry name" value="P-loop containing nucleotide triphosphate hydrolases"/>
    <property type="match status" value="1"/>
</dbReference>
<sequence>MNTHTAQTRTPAPVLATDDITVAYGGVQALAGVSLAIAPGETVAVMGPSGSGKSTLLHCLSGILVPTRGEVRLGGEPLSSLDDRRRSHTRLSRFGFVFQDHQLIPELSARENVALPMMLTGTSRGKALTAADHALEQIGIPQLRGRRPGDMSGGQAQRVAIARALVGQPQVVFADEPSGALDQTTGHEVMQLLTATVAHAGAALVLVTHDPGVARWCDRLVEIRDGLVHTDRPTREPVGVAR</sequence>
<comment type="caution">
    <text evidence="5">The sequence shown here is derived from an EMBL/GenBank/DDBJ whole genome shotgun (WGS) entry which is preliminary data.</text>
</comment>
<dbReference type="InterPro" id="IPR017911">
    <property type="entry name" value="MacB-like_ATP-bd"/>
</dbReference>
<dbReference type="GO" id="GO:0005886">
    <property type="term" value="C:plasma membrane"/>
    <property type="evidence" value="ECO:0007669"/>
    <property type="project" value="TreeGrafter"/>
</dbReference>
<evidence type="ECO:0000256" key="2">
    <source>
        <dbReference type="ARBA" id="ARBA00022741"/>
    </source>
</evidence>